<name>A0A0A2XMX6_9PAST</name>
<reference evidence="1 2" key="1">
    <citation type="submission" date="2014-08" db="EMBL/GenBank/DDBJ databases">
        <title>Chaperone-usher fimbriae in a diverse selection of Gallibacterium genomes.</title>
        <authorList>
            <person name="Kudirkiene E."/>
            <person name="Bager R.J."/>
            <person name="Johnson T.J."/>
            <person name="Bojesen A.M."/>
        </authorList>
    </citation>
    <scope>NUCLEOTIDE SEQUENCE [LARGE SCALE GENOMIC DNA]</scope>
    <source>
        <strain evidence="1 2">CCM5976</strain>
    </source>
</reference>
<gene>
    <name evidence="1" type="ORF">P375_05955</name>
</gene>
<dbReference type="Pfam" id="PF14284">
    <property type="entry name" value="PcfJ"/>
    <property type="match status" value="1"/>
</dbReference>
<proteinExistence type="predicted"/>
<keyword evidence="2" id="KW-1185">Reference proteome</keyword>
<dbReference type="InterPro" id="IPR025586">
    <property type="entry name" value="PcfJ"/>
</dbReference>
<evidence type="ECO:0000313" key="2">
    <source>
        <dbReference type="Proteomes" id="UP000030418"/>
    </source>
</evidence>
<comment type="caution">
    <text evidence="1">The sequence shown here is derived from an EMBL/GenBank/DDBJ whole genome shotgun (WGS) entry which is preliminary data.</text>
</comment>
<protein>
    <recommendedName>
        <fullName evidence="3">PcfJ-like protein</fullName>
    </recommendedName>
</protein>
<dbReference type="RefSeq" id="WP_039135411.1">
    <property type="nucleotide sequence ID" value="NZ_JPXY01000024.1"/>
</dbReference>
<dbReference type="AlphaFoldDB" id="A0A0A2XMX6"/>
<organism evidence="1 2">
    <name type="scientific">Gallibacterium genomosp. 2</name>
    <dbReference type="NCBI Taxonomy" id="155517"/>
    <lineage>
        <taxon>Bacteria</taxon>
        <taxon>Pseudomonadati</taxon>
        <taxon>Pseudomonadota</taxon>
        <taxon>Gammaproteobacteria</taxon>
        <taxon>Pasteurellales</taxon>
        <taxon>Pasteurellaceae</taxon>
        <taxon>Gallibacterium</taxon>
    </lineage>
</organism>
<sequence>MSKRILFNNPELTEFYQICKSFIYENKFYEVYRLENNKNESVLILFNFYRYTKKHKTGQIKVEYWCLKSQKWKRERAKKKLKYCYTIPFLNLSLNYLFYVQENVIIKIVEYLRIKHPEYKELSSYFISTLIDLLKKYLHHRTIIFRNAPNHTKHITKWLWQYFWDKSIISAVFRIEGYGAHLGHYLFYQKHIAKLARVSREYPNLLPLLSQIKPTYWDDPNLFSYDYWVNKSSRSREFRSPVYCETKQQWSWIKKQSSKFIRVWLQQNRDCRGYILSVLMQPGVSEKLPVCLQIMIFMSGRILEEQYISEQNKQRLLRLFIRYALDFWKNRGIRELRSYLKNDAIEELQDIATYLSSNEGGRRGLPPTWEHLIERNEQWHRQLIEELQRRKDEEHQQQLAKFWDSNVSYYKIDEVEFTALTTGKALYEEGQRMNHCIFTYTDLCDAGRYLAFSVKHNYKDKNVKPYYSTLGLCLSGQGKNQKWLIDQHRGRYNESVAPYLKKIAQQFCRVLNQQYSF</sequence>
<dbReference type="EMBL" id="JPXY01000024">
    <property type="protein sequence ID" value="KGQ32337.1"/>
    <property type="molecule type" value="Genomic_DNA"/>
</dbReference>
<evidence type="ECO:0000313" key="1">
    <source>
        <dbReference type="EMBL" id="KGQ32337.1"/>
    </source>
</evidence>
<evidence type="ECO:0008006" key="3">
    <source>
        <dbReference type="Google" id="ProtNLM"/>
    </source>
</evidence>
<dbReference type="Proteomes" id="UP000030418">
    <property type="component" value="Unassembled WGS sequence"/>
</dbReference>
<accession>A0A0A2XMX6</accession>